<protein>
    <submittedName>
        <fullName evidence="5">60S acidic ribosomal protein P1, putative</fullName>
    </submittedName>
</protein>
<dbReference type="GO" id="GO:0002181">
    <property type="term" value="P:cytoplasmic translation"/>
    <property type="evidence" value="ECO:0007669"/>
    <property type="project" value="TreeGrafter"/>
</dbReference>
<evidence type="ECO:0000313" key="6">
    <source>
        <dbReference type="EMBL" id="SCN60028.1"/>
    </source>
</evidence>
<dbReference type="GO" id="GO:0003735">
    <property type="term" value="F:structural constituent of ribosome"/>
    <property type="evidence" value="ECO:0007669"/>
    <property type="project" value="InterPro"/>
</dbReference>
<comment type="similarity">
    <text evidence="1">Belongs to the eukaryotic ribosomal protein P1/P2 family.</text>
</comment>
<dbReference type="PANTHER" id="PTHR45696">
    <property type="entry name" value="60S ACIDIC RIBOSOMAL PROTEIN P1"/>
    <property type="match status" value="1"/>
</dbReference>
<keyword evidence="3" id="KW-0687">Ribonucleoprotein</keyword>
<dbReference type="OrthoDB" id="2194681at2759"/>
<feature type="region of interest" description="Disordered" evidence="4">
    <location>
        <begin position="84"/>
        <end position="119"/>
    </location>
</feature>
<proteinExistence type="inferred from homology"/>
<feature type="compositionally biased region" description="Basic and acidic residues" evidence="4">
    <location>
        <begin position="89"/>
        <end position="103"/>
    </location>
</feature>
<dbReference type="KEGG" id="pcb:PCHAS_0900700"/>
<dbReference type="GO" id="GO:0006414">
    <property type="term" value="P:translational elongation"/>
    <property type="evidence" value="ECO:0007669"/>
    <property type="project" value="InterPro"/>
</dbReference>
<reference evidence="9 10" key="3">
    <citation type="submission" date="2016-08" db="EMBL/GenBank/DDBJ databases">
        <authorList>
            <consortium name="Pathogen Informatics"/>
        </authorList>
    </citation>
    <scope>NUCLEOTIDE SEQUENCE [LARGE SCALE GENOMIC DNA]</scope>
    <source>
        <strain evidence="5 10">AJ</strain>
        <strain evidence="7">AS</strain>
        <strain evidence="6 9">CB</strain>
    </source>
</reference>
<dbReference type="FunFam" id="1.10.10.1410:FF:000002">
    <property type="entry name" value="60S acidic ribosomal protein P2"/>
    <property type="match status" value="1"/>
</dbReference>
<gene>
    <name evidence="5" type="ORF">PCHAJ_000180900</name>
    <name evidence="7" type="ORF">PCHAS_0900700</name>
    <name evidence="6" type="ORF">PCHCB_000181700</name>
</gene>
<reference evidence="7 8" key="1">
    <citation type="journal article" date="2014" name="BMC Biol.">
        <title>A comprehensive evaluation of rodent malaria parasite genomes and gene expression.</title>
        <authorList>
            <person name="Otto T.D."/>
            <person name="Bohme U."/>
            <person name="Jackson A.P."/>
            <person name="Hunt M."/>
            <person name="Franke-Fayard B."/>
            <person name="Hoeijmakers W.A."/>
            <person name="Religa A.A."/>
            <person name="Robertson L."/>
            <person name="Sanders M."/>
            <person name="Ogun S.A."/>
            <person name="Cunningham D."/>
            <person name="Erhart A."/>
            <person name="Billker O."/>
            <person name="Khan S.M."/>
            <person name="Stunnenberg H.G."/>
            <person name="Langhorne J."/>
            <person name="Holder A.A."/>
            <person name="Waters A.P."/>
            <person name="Newbold C.I."/>
            <person name="Pain A."/>
            <person name="Berriman M."/>
            <person name="Janse C.J."/>
        </authorList>
    </citation>
    <scope>NUCLEOTIDE SEQUENCE [LARGE SCALE GENOMIC DNA]</scope>
    <source>
        <strain evidence="7 8">AS</strain>
    </source>
</reference>
<dbReference type="GO" id="GO:0043021">
    <property type="term" value="F:ribonucleoprotein complex binding"/>
    <property type="evidence" value="ECO:0007669"/>
    <property type="project" value="TreeGrafter"/>
</dbReference>
<dbReference type="GO" id="GO:0030295">
    <property type="term" value="F:protein kinase activator activity"/>
    <property type="evidence" value="ECO:0007669"/>
    <property type="project" value="TreeGrafter"/>
</dbReference>
<dbReference type="PANTHER" id="PTHR45696:SF10">
    <property type="entry name" value="LARGE RIBOSOMAL SUBUNIT PROTEIN P1"/>
    <property type="match status" value="1"/>
</dbReference>
<dbReference type="EMBL" id="LK022886">
    <property type="protein sequence ID" value="VTZ68615.1"/>
    <property type="molecule type" value="Genomic_DNA"/>
</dbReference>
<evidence type="ECO:0000256" key="2">
    <source>
        <dbReference type="ARBA" id="ARBA00022980"/>
    </source>
</evidence>
<dbReference type="Proteomes" id="UP000507163">
    <property type="component" value="Chromosome 9"/>
</dbReference>
<evidence type="ECO:0000313" key="7">
    <source>
        <dbReference type="EMBL" id="VTZ68615.1"/>
    </source>
</evidence>
<dbReference type="EMBL" id="LT608175">
    <property type="protein sequence ID" value="SCM21684.1"/>
    <property type="molecule type" value="Genomic_DNA"/>
</dbReference>
<dbReference type="VEuPathDB" id="PlasmoDB:PCHAS_0900700"/>
<dbReference type="Proteomes" id="UP000195489">
    <property type="component" value="Chromosome 9"/>
</dbReference>
<dbReference type="InterPro" id="IPR038716">
    <property type="entry name" value="P1/P2_N_sf"/>
</dbReference>
<evidence type="ECO:0000256" key="4">
    <source>
        <dbReference type="SAM" id="MobiDB-lite"/>
    </source>
</evidence>
<name>A0A077XEA9_PLACU</name>
<sequence length="119" mass="12909">MAAVPVAELPECEKQELLCTYAALILHEEKMSITNDNIVKLIKKSNNTVLPYLPMLFEKALKGKDIEGLLSNLSVGGGAPAAAAQVATEKADDGKKESKKEEKVEEEEEEDDLGFSLFG</sequence>
<keyword evidence="2 5" id="KW-0689">Ribosomal protein</keyword>
<evidence type="ECO:0000256" key="3">
    <source>
        <dbReference type="ARBA" id="ARBA00023274"/>
    </source>
</evidence>
<dbReference type="GO" id="GO:0022625">
    <property type="term" value="C:cytosolic large ribosomal subunit"/>
    <property type="evidence" value="ECO:0007669"/>
    <property type="project" value="TreeGrafter"/>
</dbReference>
<reference evidence="7" key="2">
    <citation type="submission" date="2014-05" db="EMBL/GenBank/DDBJ databases">
        <authorList>
            <person name="Aslett M.A."/>
            <person name="De Silva N."/>
        </authorList>
    </citation>
    <scope>NUCLEOTIDE SEQUENCE</scope>
    <source>
        <strain evidence="7">AS</strain>
    </source>
</reference>
<evidence type="ECO:0000313" key="8">
    <source>
        <dbReference type="Proteomes" id="UP000071118"/>
    </source>
</evidence>
<dbReference type="CDD" id="cd05831">
    <property type="entry name" value="Ribosomal_P1"/>
    <property type="match status" value="1"/>
</dbReference>
<keyword evidence="8" id="KW-1185">Reference proteome</keyword>
<evidence type="ECO:0000313" key="5">
    <source>
        <dbReference type="EMBL" id="SCM21684.1"/>
    </source>
</evidence>
<accession>A0A077XEA9</accession>
<dbReference type="GeneID" id="27794762"/>
<feature type="compositionally biased region" description="Acidic residues" evidence="4">
    <location>
        <begin position="104"/>
        <end position="113"/>
    </location>
</feature>
<dbReference type="AlphaFoldDB" id="A0A077XEA9"/>
<dbReference type="EMBL" id="LT608161">
    <property type="protein sequence ID" value="SCN60028.1"/>
    <property type="molecule type" value="Genomic_DNA"/>
</dbReference>
<dbReference type="InterPro" id="IPR027534">
    <property type="entry name" value="Ribosomal_P1/P2"/>
</dbReference>
<evidence type="ECO:0000313" key="10">
    <source>
        <dbReference type="Proteomes" id="UP000507163"/>
    </source>
</evidence>
<dbReference type="Proteomes" id="UP000071118">
    <property type="component" value="Chromosome 9"/>
</dbReference>
<dbReference type="Gene3D" id="1.10.10.1410">
    <property type="match status" value="1"/>
</dbReference>
<evidence type="ECO:0000313" key="9">
    <source>
        <dbReference type="Proteomes" id="UP000195489"/>
    </source>
</evidence>
<dbReference type="Pfam" id="PF00428">
    <property type="entry name" value="Ribosomal_60s"/>
    <property type="match status" value="1"/>
</dbReference>
<dbReference type="RefSeq" id="XP_016655268.1">
    <property type="nucleotide sequence ID" value="XM_016798002.1"/>
</dbReference>
<dbReference type="HAMAP" id="MF_01478">
    <property type="entry name" value="Ribosomal_L12_arch"/>
    <property type="match status" value="1"/>
</dbReference>
<organism evidence="5 10">
    <name type="scientific">Plasmodium chabaudi chabaudi</name>
    <dbReference type="NCBI Taxonomy" id="31271"/>
    <lineage>
        <taxon>Eukaryota</taxon>
        <taxon>Sar</taxon>
        <taxon>Alveolata</taxon>
        <taxon>Apicomplexa</taxon>
        <taxon>Aconoidasida</taxon>
        <taxon>Haemosporida</taxon>
        <taxon>Plasmodiidae</taxon>
        <taxon>Plasmodium</taxon>
        <taxon>Plasmodium (Vinckeia)</taxon>
    </lineage>
</organism>
<evidence type="ECO:0000256" key="1">
    <source>
        <dbReference type="ARBA" id="ARBA00005436"/>
    </source>
</evidence>